<dbReference type="AlphaFoldDB" id="A0AAW1L7N3"/>
<name>A0AAW1L7N3_POPJA</name>
<protein>
    <submittedName>
        <fullName evidence="1">Uncharacterized protein</fullName>
    </submittedName>
</protein>
<proteinExistence type="predicted"/>
<gene>
    <name evidence="1" type="ORF">QE152_g15573</name>
</gene>
<evidence type="ECO:0000313" key="2">
    <source>
        <dbReference type="Proteomes" id="UP001458880"/>
    </source>
</evidence>
<dbReference type="EMBL" id="JASPKY010000154">
    <property type="protein sequence ID" value="KAK9729996.1"/>
    <property type="molecule type" value="Genomic_DNA"/>
</dbReference>
<evidence type="ECO:0000313" key="1">
    <source>
        <dbReference type="EMBL" id="KAK9729996.1"/>
    </source>
</evidence>
<sequence>MFLQISIVQYECRIVYYNGTTLNIAGAALGECENTFIYVFYFRKISFRLELVIVLAFPQTWICDCSVKKDVLSSGLRV</sequence>
<keyword evidence="2" id="KW-1185">Reference proteome</keyword>
<organism evidence="1 2">
    <name type="scientific">Popillia japonica</name>
    <name type="common">Japanese beetle</name>
    <dbReference type="NCBI Taxonomy" id="7064"/>
    <lineage>
        <taxon>Eukaryota</taxon>
        <taxon>Metazoa</taxon>
        <taxon>Ecdysozoa</taxon>
        <taxon>Arthropoda</taxon>
        <taxon>Hexapoda</taxon>
        <taxon>Insecta</taxon>
        <taxon>Pterygota</taxon>
        <taxon>Neoptera</taxon>
        <taxon>Endopterygota</taxon>
        <taxon>Coleoptera</taxon>
        <taxon>Polyphaga</taxon>
        <taxon>Scarabaeiformia</taxon>
        <taxon>Scarabaeidae</taxon>
        <taxon>Rutelinae</taxon>
        <taxon>Popillia</taxon>
    </lineage>
</organism>
<reference evidence="1 2" key="1">
    <citation type="journal article" date="2024" name="BMC Genomics">
        <title>De novo assembly and annotation of Popillia japonica's genome with initial clues to its potential as an invasive pest.</title>
        <authorList>
            <person name="Cucini C."/>
            <person name="Boschi S."/>
            <person name="Funari R."/>
            <person name="Cardaioli E."/>
            <person name="Iannotti N."/>
            <person name="Marturano G."/>
            <person name="Paoli F."/>
            <person name="Bruttini M."/>
            <person name="Carapelli A."/>
            <person name="Frati F."/>
            <person name="Nardi F."/>
        </authorList>
    </citation>
    <scope>NUCLEOTIDE SEQUENCE [LARGE SCALE GENOMIC DNA]</scope>
    <source>
        <strain evidence="1">DMR45628</strain>
    </source>
</reference>
<comment type="caution">
    <text evidence="1">The sequence shown here is derived from an EMBL/GenBank/DDBJ whole genome shotgun (WGS) entry which is preliminary data.</text>
</comment>
<accession>A0AAW1L7N3</accession>
<dbReference type="Proteomes" id="UP001458880">
    <property type="component" value="Unassembled WGS sequence"/>
</dbReference>